<dbReference type="Proteomes" id="UP000240987">
    <property type="component" value="Unassembled WGS sequence"/>
</dbReference>
<keyword evidence="3" id="KW-0963">Cytoplasm</keyword>
<dbReference type="InterPro" id="IPR006015">
    <property type="entry name" value="Universal_stress_UspA"/>
</dbReference>
<dbReference type="GO" id="GO:0005737">
    <property type="term" value="C:cytoplasm"/>
    <property type="evidence" value="ECO:0007669"/>
    <property type="project" value="UniProtKB-SubCell"/>
</dbReference>
<dbReference type="SUPFAM" id="SSF52402">
    <property type="entry name" value="Adenine nucleotide alpha hydrolases-like"/>
    <property type="match status" value="2"/>
</dbReference>
<organism evidence="6 7">
    <name type="scientific">Photobacterium frigidiphilum</name>
    <dbReference type="NCBI Taxonomy" id="264736"/>
    <lineage>
        <taxon>Bacteria</taxon>
        <taxon>Pseudomonadati</taxon>
        <taxon>Pseudomonadota</taxon>
        <taxon>Gammaproteobacteria</taxon>
        <taxon>Vibrionales</taxon>
        <taxon>Vibrionaceae</taxon>
        <taxon>Photobacterium</taxon>
    </lineage>
</organism>
<proteinExistence type="inferred from homology"/>
<accession>A0A2T3JFQ6</accession>
<evidence type="ECO:0000256" key="2">
    <source>
        <dbReference type="ARBA" id="ARBA00008791"/>
    </source>
</evidence>
<keyword evidence="7" id="KW-1185">Reference proteome</keyword>
<dbReference type="PRINTS" id="PR01438">
    <property type="entry name" value="UNVRSLSTRESS"/>
</dbReference>
<dbReference type="Pfam" id="PF00582">
    <property type="entry name" value="Usp"/>
    <property type="match status" value="2"/>
</dbReference>
<evidence type="ECO:0000313" key="6">
    <source>
        <dbReference type="EMBL" id="PSU47751.1"/>
    </source>
</evidence>
<comment type="similarity">
    <text evidence="2">Belongs to the universal stress protein A family.</text>
</comment>
<dbReference type="PANTHER" id="PTHR47892:SF1">
    <property type="entry name" value="UNIVERSAL STRESS PROTEIN E"/>
    <property type="match status" value="1"/>
</dbReference>
<dbReference type="CDD" id="cd23660">
    <property type="entry name" value="USP-E_repeat2"/>
    <property type="match status" value="1"/>
</dbReference>
<comment type="subcellular location">
    <subcellularLocation>
        <location evidence="1">Cytoplasm</location>
    </subcellularLocation>
</comment>
<name>A0A2T3JFQ6_9GAMM</name>
<gene>
    <name evidence="6" type="ORF">C9J12_14515</name>
</gene>
<evidence type="ECO:0000259" key="5">
    <source>
        <dbReference type="Pfam" id="PF00582"/>
    </source>
</evidence>
<dbReference type="Gene3D" id="3.40.50.12370">
    <property type="match status" value="1"/>
</dbReference>
<dbReference type="CDD" id="cd00293">
    <property type="entry name" value="USP-like"/>
    <property type="match status" value="1"/>
</dbReference>
<reference evidence="6 7" key="1">
    <citation type="submission" date="2018-01" db="EMBL/GenBank/DDBJ databases">
        <title>Whole genome sequencing of Histamine producing bacteria.</title>
        <authorList>
            <person name="Butler K."/>
        </authorList>
    </citation>
    <scope>NUCLEOTIDE SEQUENCE [LARGE SCALE GENOMIC DNA]</scope>
    <source>
        <strain evidence="6 7">JCM 12947</strain>
    </source>
</reference>
<dbReference type="InterPro" id="IPR006016">
    <property type="entry name" value="UspA"/>
</dbReference>
<dbReference type="OrthoDB" id="239260at2"/>
<comment type="caution">
    <text evidence="6">The sequence shown here is derived from an EMBL/GenBank/DDBJ whole genome shotgun (WGS) entry which is preliminary data.</text>
</comment>
<evidence type="ECO:0000256" key="1">
    <source>
        <dbReference type="ARBA" id="ARBA00004496"/>
    </source>
</evidence>
<feature type="domain" description="UspA" evidence="5">
    <location>
        <begin position="5"/>
        <end position="143"/>
    </location>
</feature>
<dbReference type="PANTHER" id="PTHR47892">
    <property type="entry name" value="UNIVERSAL STRESS PROTEIN E"/>
    <property type="match status" value="1"/>
</dbReference>
<dbReference type="AlphaFoldDB" id="A0A2T3JFQ6"/>
<evidence type="ECO:0000256" key="3">
    <source>
        <dbReference type="ARBA" id="ARBA00022490"/>
    </source>
</evidence>
<feature type="domain" description="UspA" evidence="5">
    <location>
        <begin position="152"/>
        <end position="300"/>
    </location>
</feature>
<protein>
    <submittedName>
        <fullName evidence="6">Universal stress protein</fullName>
    </submittedName>
</protein>
<dbReference type="EMBL" id="PYMJ01000013">
    <property type="protein sequence ID" value="PSU47751.1"/>
    <property type="molecule type" value="Genomic_DNA"/>
</dbReference>
<evidence type="ECO:0000313" key="7">
    <source>
        <dbReference type="Proteomes" id="UP000240987"/>
    </source>
</evidence>
<comment type="function">
    <text evidence="4">Required for resistance to DNA-damaging agents.</text>
</comment>
<evidence type="ECO:0000256" key="4">
    <source>
        <dbReference type="ARBA" id="ARBA00037131"/>
    </source>
</evidence>
<dbReference type="RefSeq" id="WP_107243372.1">
    <property type="nucleotide sequence ID" value="NZ_PYMJ01000013.1"/>
</dbReference>
<sequence length="311" mass="34718">MNFNQLLIPIAPEQPLGDSFHQALRCANSNASQVTLLMVIEELAELREIANHSGTTLDLLDKATKVYHAELKQHVLNLKALYSNVKFNTQIRTGIPFIEIIKSAKEFQSKVIIIDSHRSNKERACQSGSTTRHLMRKSEIPIWSISPNSSPIRNVVAAIDFSNQDNEDFTDKIISLAIEFCTLTGADLTLCHAWRLESEGFLRKWSGYSELDIALVAKKMRTDRAMRLKSLLMPYENSLVNTKVRLLEGDARSVLPQFVEKESVDVVILGSLSRSGVAGFLMGNTAESMLNQLNCSVITLKPDAFRSPVLS</sequence>